<dbReference type="Proteomes" id="UP000502996">
    <property type="component" value="Chromosome"/>
</dbReference>
<organism evidence="2 3">
    <name type="scientific">Nocardioides anomalus</name>
    <dbReference type="NCBI Taxonomy" id="2712223"/>
    <lineage>
        <taxon>Bacteria</taxon>
        <taxon>Bacillati</taxon>
        <taxon>Actinomycetota</taxon>
        <taxon>Actinomycetes</taxon>
        <taxon>Propionibacteriales</taxon>
        <taxon>Nocardioidaceae</taxon>
        <taxon>Nocardioides</taxon>
    </lineage>
</organism>
<feature type="transmembrane region" description="Helical" evidence="1">
    <location>
        <begin position="56"/>
        <end position="74"/>
    </location>
</feature>
<evidence type="ECO:0000313" key="2">
    <source>
        <dbReference type="EMBL" id="QIG46196.1"/>
    </source>
</evidence>
<evidence type="ECO:0000256" key="1">
    <source>
        <dbReference type="SAM" id="Phobius"/>
    </source>
</evidence>
<dbReference type="AlphaFoldDB" id="A0A6G6WLW6"/>
<protein>
    <submittedName>
        <fullName evidence="2">Uncharacterized protein</fullName>
    </submittedName>
</protein>
<name>A0A6G6WLW6_9ACTN</name>
<accession>A0A6G6WLW6</accession>
<feature type="transmembrane region" description="Helical" evidence="1">
    <location>
        <begin position="20"/>
        <end position="44"/>
    </location>
</feature>
<proteinExistence type="predicted"/>
<reference evidence="2 3" key="1">
    <citation type="submission" date="2020-02" db="EMBL/GenBank/DDBJ databases">
        <title>Full genome sequence of Nocardioides sp. R-3366.</title>
        <authorList>
            <person name="Im W.-T."/>
        </authorList>
    </citation>
    <scope>NUCLEOTIDE SEQUENCE [LARGE SCALE GENOMIC DNA]</scope>
    <source>
        <strain evidence="2 3">R-3366</strain>
    </source>
</reference>
<dbReference type="EMBL" id="CP049257">
    <property type="protein sequence ID" value="QIG46196.1"/>
    <property type="molecule type" value="Genomic_DNA"/>
</dbReference>
<sequence>MDPDNPVRQVNDRSFTHVQRWVGSVLAVTTILHLSAGLVIGALFMDVDNTTGRVGICVIGGLFGVVAVAVGLLIHQRTVASPWLALGLVPGIVGVVLVLNDVHL</sequence>
<keyword evidence="1" id="KW-0812">Transmembrane</keyword>
<gene>
    <name evidence="2" type="ORF">G5V58_23070</name>
</gene>
<keyword evidence="3" id="KW-1185">Reference proteome</keyword>
<feature type="transmembrane region" description="Helical" evidence="1">
    <location>
        <begin position="80"/>
        <end position="99"/>
    </location>
</feature>
<keyword evidence="1" id="KW-1133">Transmembrane helix</keyword>
<dbReference type="KEGG" id="nano:G5V58_23070"/>
<keyword evidence="1" id="KW-0472">Membrane</keyword>
<evidence type="ECO:0000313" key="3">
    <source>
        <dbReference type="Proteomes" id="UP000502996"/>
    </source>
</evidence>